<feature type="compositionally biased region" description="Basic and acidic residues" evidence="1">
    <location>
        <begin position="173"/>
        <end position="183"/>
    </location>
</feature>
<dbReference type="EMBL" id="GDJX01024079">
    <property type="protein sequence ID" value="JAT43857.1"/>
    <property type="molecule type" value="Transcribed_RNA"/>
</dbReference>
<keyword evidence="2" id="KW-0472">Membrane</keyword>
<reference evidence="3" key="1">
    <citation type="submission" date="2015-07" db="EMBL/GenBank/DDBJ databases">
        <title>Transcriptome Assembly of Anthurium amnicola.</title>
        <authorList>
            <person name="Suzuki J."/>
        </authorList>
    </citation>
    <scope>NUCLEOTIDE SEQUENCE</scope>
</reference>
<feature type="compositionally biased region" description="Polar residues" evidence="1">
    <location>
        <begin position="142"/>
        <end position="154"/>
    </location>
</feature>
<feature type="region of interest" description="Disordered" evidence="1">
    <location>
        <begin position="93"/>
        <end position="114"/>
    </location>
</feature>
<evidence type="ECO:0000256" key="2">
    <source>
        <dbReference type="SAM" id="Phobius"/>
    </source>
</evidence>
<sequence>MSMVQQYILQSQLLRQFRTRVLALVMIFTAVAIVGFQKFALIPGNGLLPLFPPHGKGALRGHSSSRDGDVGEVLMWGGSKNFALASHEANGIDGESDDFDIDGERQPDNEFSLDLGNGVTLKKTKGPYGGYITIERGRGFVSTPSKNSETNSSLDPGEVKHSDDSSPATALLPHKERSFTKKDPRVKKYRNSIDEKKTAGNGETGVNCEVSKRRRKKDRMKQPAMSISDMDRLVSKSRDSSSSMIPQWPSTNDLQILDARKQIINAPEVKSDPVLFPRVFRNISMFKRSYD</sequence>
<name>A0A1D1XNA9_9ARAE</name>
<protein>
    <submittedName>
        <fullName evidence="3">D-amino acid dehydrogenase small subunit</fullName>
    </submittedName>
</protein>
<gene>
    <name evidence="3" type="primary">dadA_5</name>
    <name evidence="3" type="ORF">g.50231</name>
</gene>
<proteinExistence type="predicted"/>
<accession>A0A1D1XNA9</accession>
<dbReference type="AlphaFoldDB" id="A0A1D1XNA9"/>
<feature type="region of interest" description="Disordered" evidence="1">
    <location>
        <begin position="139"/>
        <end position="234"/>
    </location>
</feature>
<feature type="non-terminal residue" evidence="3">
    <location>
        <position position="291"/>
    </location>
</feature>
<organism evidence="3">
    <name type="scientific">Anthurium amnicola</name>
    <dbReference type="NCBI Taxonomy" id="1678845"/>
    <lineage>
        <taxon>Eukaryota</taxon>
        <taxon>Viridiplantae</taxon>
        <taxon>Streptophyta</taxon>
        <taxon>Embryophyta</taxon>
        <taxon>Tracheophyta</taxon>
        <taxon>Spermatophyta</taxon>
        <taxon>Magnoliopsida</taxon>
        <taxon>Liliopsida</taxon>
        <taxon>Araceae</taxon>
        <taxon>Pothoideae</taxon>
        <taxon>Potheae</taxon>
        <taxon>Anthurium</taxon>
    </lineage>
</organism>
<keyword evidence="2" id="KW-1133">Transmembrane helix</keyword>
<evidence type="ECO:0000313" key="3">
    <source>
        <dbReference type="EMBL" id="JAT43857.1"/>
    </source>
</evidence>
<keyword evidence="2" id="KW-0812">Transmembrane</keyword>
<feature type="transmembrane region" description="Helical" evidence="2">
    <location>
        <begin position="21"/>
        <end position="41"/>
    </location>
</feature>
<evidence type="ECO:0000256" key="1">
    <source>
        <dbReference type="SAM" id="MobiDB-lite"/>
    </source>
</evidence>